<proteinExistence type="predicted"/>
<name>A0A0E9QVD7_ANGAN</name>
<dbReference type="AlphaFoldDB" id="A0A0E9QVD7"/>
<organism evidence="1">
    <name type="scientific">Anguilla anguilla</name>
    <name type="common">European freshwater eel</name>
    <name type="synonym">Muraena anguilla</name>
    <dbReference type="NCBI Taxonomy" id="7936"/>
    <lineage>
        <taxon>Eukaryota</taxon>
        <taxon>Metazoa</taxon>
        <taxon>Chordata</taxon>
        <taxon>Craniata</taxon>
        <taxon>Vertebrata</taxon>
        <taxon>Euteleostomi</taxon>
        <taxon>Actinopterygii</taxon>
        <taxon>Neopterygii</taxon>
        <taxon>Teleostei</taxon>
        <taxon>Anguilliformes</taxon>
        <taxon>Anguillidae</taxon>
        <taxon>Anguilla</taxon>
    </lineage>
</organism>
<dbReference type="EMBL" id="GBXM01088170">
    <property type="protein sequence ID" value="JAH20407.1"/>
    <property type="molecule type" value="Transcribed_RNA"/>
</dbReference>
<evidence type="ECO:0000313" key="1">
    <source>
        <dbReference type="EMBL" id="JAH20407.1"/>
    </source>
</evidence>
<accession>A0A0E9QVD7</accession>
<reference evidence="1" key="2">
    <citation type="journal article" date="2015" name="Fish Shellfish Immunol.">
        <title>Early steps in the European eel (Anguilla anguilla)-Vibrio vulnificus interaction in the gills: Role of the RtxA13 toxin.</title>
        <authorList>
            <person name="Callol A."/>
            <person name="Pajuelo D."/>
            <person name="Ebbesson L."/>
            <person name="Teles M."/>
            <person name="MacKenzie S."/>
            <person name="Amaro C."/>
        </authorList>
    </citation>
    <scope>NUCLEOTIDE SEQUENCE</scope>
</reference>
<reference evidence="1" key="1">
    <citation type="submission" date="2014-11" db="EMBL/GenBank/DDBJ databases">
        <authorList>
            <person name="Amaro Gonzalez C."/>
        </authorList>
    </citation>
    <scope>NUCLEOTIDE SEQUENCE</scope>
</reference>
<protein>
    <submittedName>
        <fullName evidence="1">Uncharacterized protein</fullName>
    </submittedName>
</protein>
<sequence length="28" mass="3197">MKLQLTLAALFHNVAHPCVSRCCRRLNT</sequence>